<comment type="function">
    <text evidence="4">Inhibits the enzyme activity of ATPase.</text>
</comment>
<dbReference type="AlphaFoldDB" id="A7TLB8"/>
<dbReference type="RefSeq" id="XP_001644757.1">
    <property type="nucleotide sequence ID" value="XM_001644707.1"/>
</dbReference>
<organism evidence="8">
    <name type="scientific">Vanderwaltozyma polyspora (strain ATCC 22028 / DSM 70294 / BCRC 21397 / CBS 2163 / NBRC 10782 / NRRL Y-8283 / UCD 57-17)</name>
    <name type="common">Kluyveromyces polysporus</name>
    <dbReference type="NCBI Taxonomy" id="436907"/>
    <lineage>
        <taxon>Eukaryota</taxon>
        <taxon>Fungi</taxon>
        <taxon>Dikarya</taxon>
        <taxon>Ascomycota</taxon>
        <taxon>Saccharomycotina</taxon>
        <taxon>Saccharomycetes</taxon>
        <taxon>Saccharomycetales</taxon>
        <taxon>Saccharomycetaceae</taxon>
        <taxon>Vanderwaltozyma</taxon>
    </lineage>
</organism>
<feature type="region of interest" description="Disordered" evidence="6">
    <location>
        <begin position="27"/>
        <end position="51"/>
    </location>
</feature>
<dbReference type="OMA" id="NQGGEHN"/>
<dbReference type="EMBL" id="DS480414">
    <property type="protein sequence ID" value="EDO16899.1"/>
    <property type="molecule type" value="Genomic_DNA"/>
</dbReference>
<dbReference type="InParanoid" id="A7TLB8"/>
<dbReference type="FunCoup" id="A7TLB8">
    <property type="interactions" value="99"/>
</dbReference>
<evidence type="ECO:0000256" key="2">
    <source>
        <dbReference type="ARBA" id="ARBA00010901"/>
    </source>
</evidence>
<dbReference type="Proteomes" id="UP000000267">
    <property type="component" value="Unassembled WGS sequence"/>
</dbReference>
<evidence type="ECO:0000256" key="3">
    <source>
        <dbReference type="ARBA" id="ARBA00023128"/>
    </source>
</evidence>
<feature type="compositionally biased region" description="Basic and acidic residues" evidence="6">
    <location>
        <begin position="41"/>
        <end position="51"/>
    </location>
</feature>
<protein>
    <recommendedName>
        <fullName evidence="4">ATPase inhibitor, mitochondrial</fullName>
    </recommendedName>
</protein>
<dbReference type="FunFam" id="1.20.5.500:FF:000006">
    <property type="entry name" value="ATPase inhibitor, mitochondrial"/>
    <property type="match status" value="1"/>
</dbReference>
<dbReference type="GO" id="GO:0005739">
    <property type="term" value="C:mitochondrion"/>
    <property type="evidence" value="ECO:0007669"/>
    <property type="project" value="UniProtKB-SubCell"/>
</dbReference>
<dbReference type="GO" id="GO:0042030">
    <property type="term" value="F:ATPase inhibitor activity"/>
    <property type="evidence" value="ECO:0007669"/>
    <property type="project" value="InterPro"/>
</dbReference>
<dbReference type="eggNOG" id="ENOG502SCJG">
    <property type="taxonomic scope" value="Eukaryota"/>
</dbReference>
<name>A7TLB8_VANPO</name>
<dbReference type="SUPFAM" id="SSF64602">
    <property type="entry name" value="F1 ATPase inhibitor, IF1, C-terminal domain"/>
    <property type="match status" value="1"/>
</dbReference>
<dbReference type="GeneID" id="5545088"/>
<accession>A7TLB8</accession>
<evidence type="ECO:0000313" key="7">
    <source>
        <dbReference type="EMBL" id="EDO16899.1"/>
    </source>
</evidence>
<dbReference type="STRING" id="436907.A7TLB8"/>
<evidence type="ECO:0000313" key="8">
    <source>
        <dbReference type="Proteomes" id="UP000000267"/>
    </source>
</evidence>
<reference evidence="7 8" key="1">
    <citation type="journal article" date="2007" name="Proc. Natl. Acad. Sci. U.S.A.">
        <title>Independent sorting-out of thousands of duplicated gene pairs in two yeast species descended from a whole-genome duplication.</title>
        <authorList>
            <person name="Scannell D.R."/>
            <person name="Frank A.C."/>
            <person name="Conant G.C."/>
            <person name="Byrne K.P."/>
            <person name="Woolfit M."/>
            <person name="Wolfe K.H."/>
        </authorList>
    </citation>
    <scope>NUCLEOTIDE SEQUENCE [LARGE SCALE GENOMIC DNA]</scope>
    <source>
        <strain evidence="8">ATCC 22028 / DSM 70294 / BCRC 21397 / CBS 2163 / NBRC 10782 / NRRL Y-8283 / UCD 57-17</strain>
    </source>
</reference>
<keyword evidence="8" id="KW-1185">Reference proteome</keyword>
<evidence type="ECO:0000256" key="6">
    <source>
        <dbReference type="SAM" id="MobiDB-lite"/>
    </source>
</evidence>
<keyword evidence="3" id="KW-0496">Mitochondrion</keyword>
<dbReference type="Gene3D" id="1.20.5.500">
    <property type="entry name" value="Single helix bin"/>
    <property type="match status" value="1"/>
</dbReference>
<dbReference type="KEGG" id="vpo:Kpol_1020p5"/>
<dbReference type="PhylomeDB" id="A7TLB8"/>
<evidence type="ECO:0000256" key="5">
    <source>
        <dbReference type="SAM" id="Coils"/>
    </source>
</evidence>
<evidence type="ECO:0000256" key="4">
    <source>
        <dbReference type="RuleBase" id="RU368087"/>
    </source>
</evidence>
<sequence length="87" mass="10172">MLATNGVLRRSVRTAKPWRYIRTYSEGATGAPRESATQDSFTKREKANEDYYVKQHEKEQLAALREQLKQQQKKIDQMEDKIGQLTK</sequence>
<feature type="coiled-coil region" evidence="5">
    <location>
        <begin position="54"/>
        <end position="81"/>
    </location>
</feature>
<dbReference type="InterPro" id="IPR007648">
    <property type="entry name" value="ATPase_inhibitor_mt"/>
</dbReference>
<comment type="subcellular location">
    <subcellularLocation>
        <location evidence="1">Mitochondrion</location>
    </subcellularLocation>
</comment>
<proteinExistence type="inferred from homology"/>
<keyword evidence="5" id="KW-0175">Coiled coil</keyword>
<comment type="similarity">
    <text evidence="2 4">Belongs to the ATPase inhibitor family.</text>
</comment>
<evidence type="ECO:0000256" key="1">
    <source>
        <dbReference type="ARBA" id="ARBA00004173"/>
    </source>
</evidence>
<dbReference type="HOGENOM" id="CLU_145563_4_0_1"/>
<gene>
    <name evidence="7" type="ORF">Kpol_1020p5</name>
</gene>
<dbReference type="Pfam" id="PF04568">
    <property type="entry name" value="IATP"/>
    <property type="match status" value="1"/>
</dbReference>
<dbReference type="OrthoDB" id="5532350at2759"/>